<evidence type="ECO:0000313" key="2">
    <source>
        <dbReference type="Proteomes" id="UP000245577"/>
    </source>
</evidence>
<name>A0A2U1S7T1_9EURY</name>
<organism evidence="1 2">
    <name type="scientific">Methanobrevibacter woesei</name>
    <dbReference type="NCBI Taxonomy" id="190976"/>
    <lineage>
        <taxon>Archaea</taxon>
        <taxon>Methanobacteriati</taxon>
        <taxon>Methanobacteriota</taxon>
        <taxon>Methanomada group</taxon>
        <taxon>Methanobacteria</taxon>
        <taxon>Methanobacteriales</taxon>
        <taxon>Methanobacteriaceae</taxon>
        <taxon>Methanobrevibacter</taxon>
    </lineage>
</organism>
<evidence type="ECO:0000313" key="1">
    <source>
        <dbReference type="EMBL" id="PWB86109.1"/>
    </source>
</evidence>
<gene>
    <name evidence="1" type="ORF">MBBWO_09630</name>
</gene>
<sequence>MVYNIAVFGSCVSRDIFYSKINHNYKEYFNVVLSSQRGSIISLMQHPVEFRIEDIAILPESQVNNSRTRFIKEDLNKHFLKGLNNNIDLLIFDNYFEDRFGVLEIDNNQIITNNEWDLLETEFYNNLKIKNPLNMRTNKKDYFKLWRENVDLFFDYLDTHCPDTKIVLNEARVAYNVLKKDKTVESNKYYKKESKIRNKNIKRLDKYIIKNYDVNCLKFDNKTLVDENHIWGIGPVHYENKVYADRLHELIQISENNNLTFLDKLKNIFH</sequence>
<dbReference type="EMBL" id="MZGU01000004">
    <property type="protein sequence ID" value="PWB86109.1"/>
    <property type="molecule type" value="Genomic_DNA"/>
</dbReference>
<dbReference type="Proteomes" id="UP000245577">
    <property type="component" value="Unassembled WGS sequence"/>
</dbReference>
<keyword evidence="2" id="KW-1185">Reference proteome</keyword>
<dbReference type="AlphaFoldDB" id="A0A2U1S7T1"/>
<dbReference type="InterPro" id="IPR046237">
    <property type="entry name" value="DUF6270"/>
</dbReference>
<comment type="caution">
    <text evidence="1">The sequence shown here is derived from an EMBL/GenBank/DDBJ whole genome shotgun (WGS) entry which is preliminary data.</text>
</comment>
<reference evidence="1 2" key="1">
    <citation type="submission" date="2017-03" db="EMBL/GenBank/DDBJ databases">
        <title>Genome sequence of Methanobrevibacter wosei.</title>
        <authorList>
            <person name="Poehlein A."/>
            <person name="Seedorf H."/>
            <person name="Daniel R."/>
        </authorList>
    </citation>
    <scope>NUCLEOTIDE SEQUENCE [LARGE SCALE GENOMIC DNA]</scope>
    <source>
        <strain evidence="1 2">DSM 11979</strain>
    </source>
</reference>
<dbReference type="RefSeq" id="WP_116669747.1">
    <property type="nucleotide sequence ID" value="NZ_MZGU01000004.1"/>
</dbReference>
<proteinExistence type="predicted"/>
<accession>A0A2U1S7T1</accession>
<dbReference type="Pfam" id="PF19786">
    <property type="entry name" value="DUF6270"/>
    <property type="match status" value="1"/>
</dbReference>
<protein>
    <submittedName>
        <fullName evidence="1">Uncharacterized protein</fullName>
    </submittedName>
</protein>
<dbReference type="OrthoDB" id="82527at2157"/>